<reference evidence="2 3" key="1">
    <citation type="submission" date="2017-05" db="EMBL/GenBank/DDBJ databases">
        <title>Comparative genomic and metabolic analysis of manganese-oxidizing mechanisms in Celeribater manganoxidans DY25T: its adaption to the environment of polymetallic nodule.</title>
        <authorList>
            <person name="Wang X."/>
        </authorList>
    </citation>
    <scope>NUCLEOTIDE SEQUENCE [LARGE SCALE GENOMIC DNA]</scope>
    <source>
        <strain evidence="2 3">DY25</strain>
        <plasmid evidence="3">pdy25-a</plasmid>
    </source>
</reference>
<keyword evidence="3" id="KW-1185">Reference proteome</keyword>
<keyword evidence="2" id="KW-0614">Plasmid</keyword>
<evidence type="ECO:0000256" key="1">
    <source>
        <dbReference type="SAM" id="MobiDB-lite"/>
    </source>
</evidence>
<proteinExistence type="predicted"/>
<geneLocation type="plasmid" evidence="3">
    <name>pdy25-a</name>
</geneLocation>
<organism evidence="2 3">
    <name type="scientific">Pacificitalea manganoxidans</name>
    <dbReference type="NCBI Taxonomy" id="1411902"/>
    <lineage>
        <taxon>Bacteria</taxon>
        <taxon>Pseudomonadati</taxon>
        <taxon>Pseudomonadota</taxon>
        <taxon>Alphaproteobacteria</taxon>
        <taxon>Rhodobacterales</taxon>
        <taxon>Paracoccaceae</taxon>
        <taxon>Pacificitalea</taxon>
    </lineage>
</organism>
<dbReference type="EMBL" id="CP021405">
    <property type="protein sequence ID" value="ATI43587.1"/>
    <property type="molecule type" value="Genomic_DNA"/>
</dbReference>
<dbReference type="RefSeq" id="WP_097374335.1">
    <property type="nucleotide sequence ID" value="NZ_CP021405.1"/>
</dbReference>
<evidence type="ECO:0000313" key="3">
    <source>
        <dbReference type="Proteomes" id="UP000219050"/>
    </source>
</evidence>
<gene>
    <name evidence="2" type="ORF">CBW24_15675</name>
</gene>
<accession>A0A291M412</accession>
<dbReference type="Proteomes" id="UP000219050">
    <property type="component" value="Plasmid pDY25-A"/>
</dbReference>
<dbReference type="AlphaFoldDB" id="A0A291M412"/>
<sequence>MSKTTPFLTLGLVRAPTPPAPTRSARTDSALASLRLSDLAHDRGLPRFGAQTGLLEALFDYIEAGGARLPTPPSHTPSTEIRA</sequence>
<feature type="region of interest" description="Disordered" evidence="1">
    <location>
        <begin position="1"/>
        <end position="26"/>
    </location>
</feature>
<dbReference type="KEGG" id="cmag:CBW24_15675"/>
<protein>
    <submittedName>
        <fullName evidence="2">Uncharacterized protein</fullName>
    </submittedName>
</protein>
<evidence type="ECO:0000313" key="2">
    <source>
        <dbReference type="EMBL" id="ATI43587.1"/>
    </source>
</evidence>
<name>A0A291M412_9RHOB</name>